<dbReference type="PANTHER" id="PTHR43818">
    <property type="entry name" value="BCDNA.GH03377"/>
    <property type="match status" value="1"/>
</dbReference>
<dbReference type="Pfam" id="PF14100">
    <property type="entry name" value="DUF6807"/>
    <property type="match status" value="1"/>
</dbReference>
<dbReference type="InterPro" id="IPR055170">
    <property type="entry name" value="GFO_IDH_MocA-like_dom"/>
</dbReference>
<evidence type="ECO:0000259" key="4">
    <source>
        <dbReference type="Pfam" id="PF22725"/>
    </source>
</evidence>
<dbReference type="Pfam" id="PF22725">
    <property type="entry name" value="GFO_IDH_MocA_C3"/>
    <property type="match status" value="1"/>
</dbReference>
<dbReference type="InterPro" id="IPR050463">
    <property type="entry name" value="Gfo/Idh/MocA_oxidrdct_glycsds"/>
</dbReference>
<dbReference type="Proteomes" id="UP001524318">
    <property type="component" value="Unassembled WGS sequence"/>
</dbReference>
<keyword evidence="1" id="KW-0560">Oxidoreductase</keyword>
<gene>
    <name evidence="5" type="ORF">NFC73_15130</name>
</gene>
<feature type="domain" description="Gfo/Idh/MocA-like oxidoreductase N-terminal" evidence="3">
    <location>
        <begin position="25"/>
        <end position="144"/>
    </location>
</feature>
<dbReference type="InterPro" id="IPR000683">
    <property type="entry name" value="Gfo/Idh/MocA-like_OxRdtase_N"/>
</dbReference>
<dbReference type="InterPro" id="IPR036291">
    <property type="entry name" value="NAD(P)-bd_dom_sf"/>
</dbReference>
<accession>A0ABT1LV52</accession>
<evidence type="ECO:0000313" key="6">
    <source>
        <dbReference type="Proteomes" id="UP001524318"/>
    </source>
</evidence>
<keyword evidence="2" id="KW-0520">NAD</keyword>
<dbReference type="Gene3D" id="3.30.360.10">
    <property type="entry name" value="Dihydrodipicolinate Reductase, domain 2"/>
    <property type="match status" value="1"/>
</dbReference>
<organism evidence="5 6">
    <name type="scientific">Pseudarthrobacter humi</name>
    <dbReference type="NCBI Taxonomy" id="2952523"/>
    <lineage>
        <taxon>Bacteria</taxon>
        <taxon>Bacillati</taxon>
        <taxon>Actinomycetota</taxon>
        <taxon>Actinomycetes</taxon>
        <taxon>Micrococcales</taxon>
        <taxon>Micrococcaceae</taxon>
        <taxon>Pseudarthrobacter</taxon>
    </lineage>
</organism>
<dbReference type="Gene3D" id="3.40.50.720">
    <property type="entry name" value="NAD(P)-binding Rossmann-like Domain"/>
    <property type="match status" value="1"/>
</dbReference>
<dbReference type="RefSeq" id="WP_254751486.1">
    <property type="nucleotide sequence ID" value="NZ_JANCLV010000011.1"/>
</dbReference>
<sequence>MIQQSAPAASATPATAGEAPAVVPRVALVGVHGFGESHLANLARLEEAGALRLVAVADPNPPETGTLAASVAVFNTLDELLATGPVPDVVILATPIQTHAPLALAALAAGADVYVEKPPVASMAQFQDVLAAAESSGRLVQVGFQSLGSLALPEIRNTMESGGIGDVLGLSATGMWLRTRSYFKRSRWAGKRSLDGIDVVDGVATNALAHAVATALNMAGARTVADVASVETDLYRANDTQSDDTSVIRVRTVAGQTLLCALTLCAPEQQRPSVTVHGTRGEMTFFYTDDELVTTTADGERRETFGRTDLLENLIAARAGGTPLHGTPLLSALPDAGAFMCVLEAIRTAPAPREIDAGHVSWEGDGDDAHPVVHGIAALIERATKAQATFAELGVPWARSLPPVRTFDLAGHPVADYQDGSRIRAVSSPRPYLHPVRTLAGTVVTDHQPLDHVWHLGVGVALQDVDGVNFWGGRTYTRAAGAYVWRPDHGSIVRAGGPSPGEPSAAEGELTENFAWNGPDGAPILTEQRTWTWAAVGPSAWRLTLDFALSPAANQPVSLGSPGSNGRVGGGYGGFFWRLPECSGARVWTPSGAGESAVHGSVTPWLAWSGGFTGTFDGGTHPSGAATLVFVAAADSTDPWFVRVDGYPGVGQSLAWDAPVFAEPGSTVRRSVTVFIADGILGTEDIETLINTQGDNS</sequence>
<protein>
    <submittedName>
        <fullName evidence="5">PmoA family protein</fullName>
    </submittedName>
</protein>
<dbReference type="EMBL" id="JANCLV010000011">
    <property type="protein sequence ID" value="MCP9001046.1"/>
    <property type="molecule type" value="Genomic_DNA"/>
</dbReference>
<dbReference type="PANTHER" id="PTHR43818:SF11">
    <property type="entry name" value="BCDNA.GH03377"/>
    <property type="match status" value="1"/>
</dbReference>
<evidence type="ECO:0000313" key="5">
    <source>
        <dbReference type="EMBL" id="MCP9001046.1"/>
    </source>
</evidence>
<dbReference type="Pfam" id="PF01408">
    <property type="entry name" value="GFO_IDH_MocA"/>
    <property type="match status" value="1"/>
</dbReference>
<evidence type="ECO:0000256" key="2">
    <source>
        <dbReference type="ARBA" id="ARBA00023027"/>
    </source>
</evidence>
<proteinExistence type="predicted"/>
<evidence type="ECO:0000256" key="1">
    <source>
        <dbReference type="ARBA" id="ARBA00023002"/>
    </source>
</evidence>
<evidence type="ECO:0000259" key="3">
    <source>
        <dbReference type="Pfam" id="PF01408"/>
    </source>
</evidence>
<dbReference type="InterPro" id="IPR029475">
    <property type="entry name" value="DUF6807"/>
</dbReference>
<dbReference type="SUPFAM" id="SSF55347">
    <property type="entry name" value="Glyceraldehyde-3-phosphate dehydrogenase-like, C-terminal domain"/>
    <property type="match status" value="1"/>
</dbReference>
<reference evidence="5 6" key="1">
    <citation type="submission" date="2022-06" db="EMBL/GenBank/DDBJ databases">
        <title>Pseudarthrobacter sp. strain RMG13 Genome sequencing and assembly.</title>
        <authorList>
            <person name="Kim I."/>
        </authorList>
    </citation>
    <scope>NUCLEOTIDE SEQUENCE [LARGE SCALE GENOMIC DNA]</scope>
    <source>
        <strain evidence="5 6">RMG13</strain>
    </source>
</reference>
<feature type="domain" description="GFO/IDH/MocA-like oxidoreductase" evidence="4">
    <location>
        <begin position="155"/>
        <end position="283"/>
    </location>
</feature>
<comment type="caution">
    <text evidence="5">The sequence shown here is derived from an EMBL/GenBank/DDBJ whole genome shotgun (WGS) entry which is preliminary data.</text>
</comment>
<name>A0ABT1LV52_9MICC</name>
<keyword evidence="6" id="KW-1185">Reference proteome</keyword>
<dbReference type="SUPFAM" id="SSF51735">
    <property type="entry name" value="NAD(P)-binding Rossmann-fold domains"/>
    <property type="match status" value="1"/>
</dbReference>